<sequence>MEIERHMELYYRGLKEFCLEKGYLMDTCLSAQDRYEALVDYFFPELKRSAPESHPGMDQSL</sequence>
<dbReference type="EMBL" id="CP009288">
    <property type="protein sequence ID" value="AIQ11249.1"/>
    <property type="molecule type" value="Genomic_DNA"/>
</dbReference>
<evidence type="ECO:0000313" key="1">
    <source>
        <dbReference type="EMBL" id="AIQ11249.1"/>
    </source>
</evidence>
<dbReference type="STRING" id="44251.PDUR_03990"/>
<dbReference type="RefSeq" id="WP_042205180.1">
    <property type="nucleotide sequence ID" value="NZ_CP009288.1"/>
</dbReference>
<accession>A0A089IQC2</accession>
<dbReference type="Proteomes" id="UP000029409">
    <property type="component" value="Chromosome"/>
</dbReference>
<keyword evidence="2" id="KW-1185">Reference proteome</keyword>
<gene>
    <name evidence="1" type="ORF">PDUR_03990</name>
</gene>
<dbReference type="eggNOG" id="COG3177">
    <property type="taxonomic scope" value="Bacteria"/>
</dbReference>
<reference evidence="1 2" key="1">
    <citation type="submission" date="2014-08" db="EMBL/GenBank/DDBJ databases">
        <title>Comparative genomics of the Paenibacillus odorifer group.</title>
        <authorList>
            <person name="den Bakker H.C."/>
            <person name="Tsai Y.-C."/>
            <person name="Martin N."/>
            <person name="Korlach J."/>
            <person name="Wiedmann M."/>
        </authorList>
    </citation>
    <scope>NUCLEOTIDE SEQUENCE [LARGE SCALE GENOMIC DNA]</scope>
    <source>
        <strain evidence="1 2">DSM 1735</strain>
    </source>
</reference>
<evidence type="ECO:0000313" key="2">
    <source>
        <dbReference type="Proteomes" id="UP000029409"/>
    </source>
</evidence>
<dbReference type="AlphaFoldDB" id="A0A089IQC2"/>
<proteinExistence type="predicted"/>
<dbReference type="OrthoDB" id="9813719at2"/>
<dbReference type="KEGG" id="pdu:PDUR_03990"/>
<name>A0A089IQC2_PAEDU</name>
<protein>
    <submittedName>
        <fullName evidence="1">Uncharacterized protein</fullName>
    </submittedName>
</protein>
<organism evidence="1 2">
    <name type="scientific">Paenibacillus durus</name>
    <name type="common">Paenibacillus azotofixans</name>
    <dbReference type="NCBI Taxonomy" id="44251"/>
    <lineage>
        <taxon>Bacteria</taxon>
        <taxon>Bacillati</taxon>
        <taxon>Bacillota</taxon>
        <taxon>Bacilli</taxon>
        <taxon>Bacillales</taxon>
        <taxon>Paenibacillaceae</taxon>
        <taxon>Paenibacillus</taxon>
    </lineage>
</organism>